<organism evidence="2 3">
    <name type="scientific">Xanthomonas citri pv. durantae</name>
    <dbReference type="NCBI Taxonomy" id="487862"/>
    <lineage>
        <taxon>Bacteria</taxon>
        <taxon>Pseudomonadati</taxon>
        <taxon>Pseudomonadota</taxon>
        <taxon>Gammaproteobacteria</taxon>
        <taxon>Lysobacterales</taxon>
        <taxon>Lysobacteraceae</taxon>
        <taxon>Xanthomonas</taxon>
    </lineage>
</organism>
<name>A0A9X6BG64_XANCI</name>
<protein>
    <submittedName>
        <fullName evidence="2">Crotonase/enoyl-CoA hydratase family protein</fullName>
    </submittedName>
</protein>
<dbReference type="InterPro" id="IPR014748">
    <property type="entry name" value="Enoyl-CoA_hydra_C"/>
</dbReference>
<dbReference type="NCBIfam" id="NF006013">
    <property type="entry name" value="PRK08150.1"/>
    <property type="match status" value="1"/>
</dbReference>
<gene>
    <name evidence="2" type="ORF">Xdur_012010</name>
</gene>
<dbReference type="InterPro" id="IPR029045">
    <property type="entry name" value="ClpP/crotonase-like_dom_sf"/>
</dbReference>
<dbReference type="PANTHER" id="PTHR43802">
    <property type="entry name" value="ENOYL-COA HYDRATASE"/>
    <property type="match status" value="1"/>
</dbReference>
<sequence>MSESQEITFQLEGDIALIGINRQHKRNAMHQAMFEKIGEYVTAAQNSARVGILFGHGDHFSSGLDLSEHKERTPIDTMHDSRAQGAIMDRIEQGKIPWISALSGATIGAGFELAAATHIRVADTSAFFALPEGRRGIYVGGGASVRVARLITVTRMIDMMLTARVLTADEAFQANAVRYVVPAGTALQKAKELAALIAENSPVSNYAIINALPRIQDMGHDDGLFVESIMAALVQSSPEAQAGLADFLEKRARRLETPATQKAT</sequence>
<proteinExistence type="inferred from homology"/>
<accession>A0A9X6BG64</accession>
<dbReference type="CDD" id="cd06558">
    <property type="entry name" value="crotonase-like"/>
    <property type="match status" value="1"/>
</dbReference>
<evidence type="ECO:0000313" key="3">
    <source>
        <dbReference type="Proteomes" id="UP000190508"/>
    </source>
</evidence>
<evidence type="ECO:0000313" key="2">
    <source>
        <dbReference type="EMBL" id="UVG57004.1"/>
    </source>
</evidence>
<dbReference type="SUPFAM" id="SSF52096">
    <property type="entry name" value="ClpP/crotonase"/>
    <property type="match status" value="1"/>
</dbReference>
<dbReference type="Gene3D" id="1.10.12.10">
    <property type="entry name" value="Lyase 2-enoyl-coa Hydratase, Chain A, domain 2"/>
    <property type="match status" value="1"/>
</dbReference>
<dbReference type="PANTHER" id="PTHR43802:SF1">
    <property type="entry name" value="IP11341P-RELATED"/>
    <property type="match status" value="1"/>
</dbReference>
<dbReference type="RefSeq" id="WP_040277469.1">
    <property type="nucleotide sequence ID" value="NZ_CP066343.1"/>
</dbReference>
<dbReference type="GO" id="GO:0003824">
    <property type="term" value="F:catalytic activity"/>
    <property type="evidence" value="ECO:0007669"/>
    <property type="project" value="UniProtKB-ARBA"/>
</dbReference>
<dbReference type="AlphaFoldDB" id="A0A9X6BG64"/>
<evidence type="ECO:0000256" key="1">
    <source>
        <dbReference type="ARBA" id="ARBA00005254"/>
    </source>
</evidence>
<dbReference type="Proteomes" id="UP000190508">
    <property type="component" value="Chromosome"/>
</dbReference>
<dbReference type="Gene3D" id="3.90.226.10">
    <property type="entry name" value="2-enoyl-CoA Hydratase, Chain A, domain 1"/>
    <property type="match status" value="1"/>
</dbReference>
<dbReference type="Pfam" id="PF00378">
    <property type="entry name" value="ECH_1"/>
    <property type="match status" value="1"/>
</dbReference>
<dbReference type="InterPro" id="IPR001753">
    <property type="entry name" value="Enoyl-CoA_hydra/iso"/>
</dbReference>
<comment type="similarity">
    <text evidence="1">Belongs to the enoyl-CoA hydratase/isomerase family.</text>
</comment>
<dbReference type="EMBL" id="CP066343">
    <property type="protein sequence ID" value="UVG57004.1"/>
    <property type="molecule type" value="Genomic_DNA"/>
</dbReference>
<reference evidence="2" key="1">
    <citation type="submission" date="2020-12" db="EMBL/GenBank/DDBJ databases">
        <title>Complete genome investigation of Xanthomonas citri pv. durantae LMG696.</title>
        <authorList>
            <person name="Rana R."/>
            <person name="Bansal K."/>
            <person name="Patil P.B."/>
        </authorList>
    </citation>
    <scope>NUCLEOTIDE SEQUENCE</scope>
    <source>
        <strain evidence="2">LMG696</strain>
    </source>
</reference>